<accession>A0A0C9TCR6</accession>
<sequence>DSSTYTLQLPQYLLECWIHPTFHAILLQRHEPNDNALFPRHKACAFYNVRQPDDTEYMVEEITAHHWEG</sequence>
<keyword evidence="2" id="KW-1185">Reference proteome</keyword>
<feature type="non-terminal residue" evidence="1">
    <location>
        <position position="1"/>
    </location>
</feature>
<name>A0A0C9TCR6_PAXIN</name>
<gene>
    <name evidence="1" type="ORF">PAXINDRAFT_45880</name>
</gene>
<organism evidence="1 2">
    <name type="scientific">Paxillus involutus ATCC 200175</name>
    <dbReference type="NCBI Taxonomy" id="664439"/>
    <lineage>
        <taxon>Eukaryota</taxon>
        <taxon>Fungi</taxon>
        <taxon>Dikarya</taxon>
        <taxon>Basidiomycota</taxon>
        <taxon>Agaricomycotina</taxon>
        <taxon>Agaricomycetes</taxon>
        <taxon>Agaricomycetidae</taxon>
        <taxon>Boletales</taxon>
        <taxon>Paxilineae</taxon>
        <taxon>Paxillaceae</taxon>
        <taxon>Paxillus</taxon>
    </lineage>
</organism>
<protein>
    <submittedName>
        <fullName evidence="1">Uncharacterized protein</fullName>
    </submittedName>
</protein>
<reference evidence="1 2" key="1">
    <citation type="submission" date="2014-06" db="EMBL/GenBank/DDBJ databases">
        <authorList>
            <consortium name="DOE Joint Genome Institute"/>
            <person name="Kuo A."/>
            <person name="Kohler A."/>
            <person name="Nagy L.G."/>
            <person name="Floudas D."/>
            <person name="Copeland A."/>
            <person name="Barry K.W."/>
            <person name="Cichocki N."/>
            <person name="Veneault-Fourrey C."/>
            <person name="LaButti K."/>
            <person name="Lindquist E.A."/>
            <person name="Lipzen A."/>
            <person name="Lundell T."/>
            <person name="Morin E."/>
            <person name="Murat C."/>
            <person name="Sun H."/>
            <person name="Tunlid A."/>
            <person name="Henrissat B."/>
            <person name="Grigoriev I.V."/>
            <person name="Hibbett D.S."/>
            <person name="Martin F."/>
            <person name="Nordberg H.P."/>
            <person name="Cantor M.N."/>
            <person name="Hua S.X."/>
        </authorList>
    </citation>
    <scope>NUCLEOTIDE SEQUENCE [LARGE SCALE GENOMIC DNA]</scope>
    <source>
        <strain evidence="1 2">ATCC 200175</strain>
    </source>
</reference>
<evidence type="ECO:0000313" key="2">
    <source>
        <dbReference type="Proteomes" id="UP000053647"/>
    </source>
</evidence>
<dbReference type="AlphaFoldDB" id="A0A0C9TCR6"/>
<dbReference type="OrthoDB" id="2641861at2759"/>
<evidence type="ECO:0000313" key="1">
    <source>
        <dbReference type="EMBL" id="KIJ06002.1"/>
    </source>
</evidence>
<dbReference type="EMBL" id="KN820576">
    <property type="protein sequence ID" value="KIJ06002.1"/>
    <property type="molecule type" value="Genomic_DNA"/>
</dbReference>
<reference evidence="2" key="2">
    <citation type="submission" date="2015-01" db="EMBL/GenBank/DDBJ databases">
        <title>Evolutionary Origins and Diversification of the Mycorrhizal Mutualists.</title>
        <authorList>
            <consortium name="DOE Joint Genome Institute"/>
            <consortium name="Mycorrhizal Genomics Consortium"/>
            <person name="Kohler A."/>
            <person name="Kuo A."/>
            <person name="Nagy L.G."/>
            <person name="Floudas D."/>
            <person name="Copeland A."/>
            <person name="Barry K.W."/>
            <person name="Cichocki N."/>
            <person name="Veneault-Fourrey C."/>
            <person name="LaButti K."/>
            <person name="Lindquist E.A."/>
            <person name="Lipzen A."/>
            <person name="Lundell T."/>
            <person name="Morin E."/>
            <person name="Murat C."/>
            <person name="Riley R."/>
            <person name="Ohm R."/>
            <person name="Sun H."/>
            <person name="Tunlid A."/>
            <person name="Henrissat B."/>
            <person name="Grigoriev I.V."/>
            <person name="Hibbett D.S."/>
            <person name="Martin F."/>
        </authorList>
    </citation>
    <scope>NUCLEOTIDE SEQUENCE [LARGE SCALE GENOMIC DNA]</scope>
    <source>
        <strain evidence="2">ATCC 200175</strain>
    </source>
</reference>
<dbReference type="HOGENOM" id="CLU_132807_2_1_1"/>
<proteinExistence type="predicted"/>
<feature type="non-terminal residue" evidence="1">
    <location>
        <position position="69"/>
    </location>
</feature>
<dbReference type="Proteomes" id="UP000053647">
    <property type="component" value="Unassembled WGS sequence"/>
</dbReference>